<keyword evidence="2" id="KW-1185">Reference proteome</keyword>
<evidence type="ECO:0000313" key="1">
    <source>
        <dbReference type="EMBL" id="KAH7999487.1"/>
    </source>
</evidence>
<organism evidence="1 2">
    <name type="scientific">Sphaerodactylus townsendi</name>
    <dbReference type="NCBI Taxonomy" id="933632"/>
    <lineage>
        <taxon>Eukaryota</taxon>
        <taxon>Metazoa</taxon>
        <taxon>Chordata</taxon>
        <taxon>Craniata</taxon>
        <taxon>Vertebrata</taxon>
        <taxon>Euteleostomi</taxon>
        <taxon>Lepidosauria</taxon>
        <taxon>Squamata</taxon>
        <taxon>Bifurcata</taxon>
        <taxon>Gekkota</taxon>
        <taxon>Sphaerodactylidae</taxon>
        <taxon>Sphaerodactylus</taxon>
    </lineage>
</organism>
<accession>A0ACB8F2Y1</accession>
<dbReference type="Proteomes" id="UP000827872">
    <property type="component" value="Linkage Group LG05"/>
</dbReference>
<protein>
    <submittedName>
        <fullName evidence="1">Uncharacterized protein</fullName>
    </submittedName>
</protein>
<comment type="caution">
    <text evidence="1">The sequence shown here is derived from an EMBL/GenBank/DDBJ whole genome shotgun (WGS) entry which is preliminary data.</text>
</comment>
<evidence type="ECO:0000313" key="2">
    <source>
        <dbReference type="Proteomes" id="UP000827872"/>
    </source>
</evidence>
<gene>
    <name evidence="1" type="ORF">K3G42_012334</name>
</gene>
<name>A0ACB8F2Y1_9SAUR</name>
<dbReference type="EMBL" id="CM037618">
    <property type="protein sequence ID" value="KAH7999487.1"/>
    <property type="molecule type" value="Genomic_DNA"/>
</dbReference>
<sequence length="240" mass="27826">MGVQKKPHVIQFFQLCQRLTQQAIRNQKRLYQLLYKDPEMHLEKANDAAWKRDSRIPDVWESGIKKVHSVEFKPTCHSMLNPDCNLFQMKAAAGHKDGYNIVTMFKAVMQNHPDRCPVSKVSHEAQTAESKAIHRALWLAESHSRSCAFVRSMCKDGYGTIMTCWINVPSLESEKEAKRCAPHVKSMKVTHQRNSGFSSFELINDKIWSMDRVQILRIESTCRKVYLLKWKSEPQIQHGK</sequence>
<reference evidence="1" key="1">
    <citation type="submission" date="2021-08" db="EMBL/GenBank/DDBJ databases">
        <title>The first chromosome-level gecko genome reveals the dynamic sex chromosomes of Neotropical dwarf geckos (Sphaerodactylidae: Sphaerodactylus).</title>
        <authorList>
            <person name="Pinto B.J."/>
            <person name="Keating S.E."/>
            <person name="Gamble T."/>
        </authorList>
    </citation>
    <scope>NUCLEOTIDE SEQUENCE</scope>
    <source>
        <strain evidence="1">TG3544</strain>
    </source>
</reference>
<proteinExistence type="predicted"/>